<dbReference type="SMART" id="SM00857">
    <property type="entry name" value="Resolvase"/>
    <property type="match status" value="1"/>
</dbReference>
<dbReference type="Gene3D" id="3.40.50.1390">
    <property type="entry name" value="Resolvase, N-terminal catalytic domain"/>
    <property type="match status" value="1"/>
</dbReference>
<feature type="domain" description="Resolvase/invertase-type recombinase catalytic" evidence="7">
    <location>
        <begin position="28"/>
        <end position="177"/>
    </location>
</feature>
<keyword evidence="6" id="KW-0175">Coiled coil</keyword>
<keyword evidence="10" id="KW-1185">Reference proteome</keyword>
<evidence type="ECO:0000256" key="6">
    <source>
        <dbReference type="SAM" id="Coils"/>
    </source>
</evidence>
<feature type="domain" description="Recombinase" evidence="8">
    <location>
        <begin position="184"/>
        <end position="312"/>
    </location>
</feature>
<name>A0A850EPG1_9BACL</name>
<dbReference type="Pfam" id="PF07508">
    <property type="entry name" value="Recombinase"/>
    <property type="match status" value="1"/>
</dbReference>
<dbReference type="PROSITE" id="PS51737">
    <property type="entry name" value="RECOMBINASE_DNA_BIND"/>
    <property type="match status" value="1"/>
</dbReference>
<dbReference type="GO" id="GO:0000150">
    <property type="term" value="F:DNA strand exchange activity"/>
    <property type="evidence" value="ECO:0007669"/>
    <property type="project" value="InterPro"/>
</dbReference>
<dbReference type="InterPro" id="IPR038109">
    <property type="entry name" value="DNA_bind_recomb_sf"/>
</dbReference>
<organism evidence="9 10">
    <name type="scientific">Paenibacillus agri</name>
    <dbReference type="NCBI Taxonomy" id="2744309"/>
    <lineage>
        <taxon>Bacteria</taxon>
        <taxon>Bacillati</taxon>
        <taxon>Bacillota</taxon>
        <taxon>Bacilli</taxon>
        <taxon>Bacillales</taxon>
        <taxon>Paenibacillaceae</taxon>
        <taxon>Paenibacillus</taxon>
    </lineage>
</organism>
<feature type="coiled-coil region" evidence="6">
    <location>
        <begin position="415"/>
        <end position="481"/>
    </location>
</feature>
<feature type="active site" description="O-(5'-phospho-DNA)-serine intermediate" evidence="4 5">
    <location>
        <position position="36"/>
    </location>
</feature>
<dbReference type="GO" id="GO:0015074">
    <property type="term" value="P:DNA integration"/>
    <property type="evidence" value="ECO:0007669"/>
    <property type="project" value="UniProtKB-KW"/>
</dbReference>
<dbReference type="PANTHER" id="PTHR30461">
    <property type="entry name" value="DNA-INVERTASE FROM LAMBDOID PROPHAGE"/>
    <property type="match status" value="1"/>
</dbReference>
<dbReference type="InterPro" id="IPR025827">
    <property type="entry name" value="Zn_ribbon_recom_dom"/>
</dbReference>
<dbReference type="AlphaFoldDB" id="A0A850EPG1"/>
<dbReference type="Gene3D" id="3.90.1750.20">
    <property type="entry name" value="Putative Large Serine Recombinase, Chain B, Domain 2"/>
    <property type="match status" value="1"/>
</dbReference>
<evidence type="ECO:0000256" key="1">
    <source>
        <dbReference type="ARBA" id="ARBA00022908"/>
    </source>
</evidence>
<protein>
    <submittedName>
        <fullName evidence="9">Recombinase family protein</fullName>
    </submittedName>
</protein>
<dbReference type="InterPro" id="IPR011109">
    <property type="entry name" value="DNA_bind_recombinase_dom"/>
</dbReference>
<evidence type="ECO:0000256" key="3">
    <source>
        <dbReference type="ARBA" id="ARBA00023172"/>
    </source>
</evidence>
<accession>A0A850EPG1</accession>
<evidence type="ECO:0000256" key="2">
    <source>
        <dbReference type="ARBA" id="ARBA00023125"/>
    </source>
</evidence>
<evidence type="ECO:0000313" key="10">
    <source>
        <dbReference type="Proteomes" id="UP000564806"/>
    </source>
</evidence>
<comment type="caution">
    <text evidence="9">The sequence shown here is derived from an EMBL/GenBank/DDBJ whole genome shotgun (WGS) entry which is preliminary data.</text>
</comment>
<dbReference type="Proteomes" id="UP000564806">
    <property type="component" value="Unassembled WGS sequence"/>
</dbReference>
<dbReference type="PANTHER" id="PTHR30461:SF23">
    <property type="entry name" value="DNA RECOMBINASE-RELATED"/>
    <property type="match status" value="1"/>
</dbReference>
<gene>
    <name evidence="9" type="ORF">HPT30_22150</name>
</gene>
<proteinExistence type="predicted"/>
<dbReference type="EMBL" id="JABWCS010000217">
    <property type="protein sequence ID" value="NUU63058.1"/>
    <property type="molecule type" value="Genomic_DNA"/>
</dbReference>
<keyword evidence="3" id="KW-0233">DNA recombination</keyword>
<dbReference type="CDD" id="cd00338">
    <property type="entry name" value="Ser_Recombinase"/>
    <property type="match status" value="1"/>
</dbReference>
<dbReference type="InterPro" id="IPR050639">
    <property type="entry name" value="SSR_resolvase"/>
</dbReference>
<dbReference type="PROSITE" id="PS00397">
    <property type="entry name" value="RECOMBINASES_1"/>
    <property type="match status" value="1"/>
</dbReference>
<dbReference type="InterPro" id="IPR036162">
    <property type="entry name" value="Resolvase-like_N_sf"/>
</dbReference>
<keyword evidence="2" id="KW-0238">DNA-binding</keyword>
<dbReference type="PROSITE" id="PS51736">
    <property type="entry name" value="RECOMBINASES_3"/>
    <property type="match status" value="1"/>
</dbReference>
<dbReference type="Pfam" id="PF13408">
    <property type="entry name" value="Zn_ribbon_recom"/>
    <property type="match status" value="1"/>
</dbReference>
<reference evidence="9" key="1">
    <citation type="submission" date="2020-06" db="EMBL/GenBank/DDBJ databases">
        <title>Paenibacillus sp. nov., isolated from soil.</title>
        <authorList>
            <person name="Seo Y.L."/>
        </authorList>
    </citation>
    <scope>NUCLEOTIDE SEQUENCE [LARGE SCALE GENOMIC DNA]</scope>
    <source>
        <strain evidence="9">JW14</strain>
    </source>
</reference>
<dbReference type="InterPro" id="IPR006118">
    <property type="entry name" value="Recombinase_CS"/>
</dbReference>
<dbReference type="Pfam" id="PF00239">
    <property type="entry name" value="Resolvase"/>
    <property type="match status" value="1"/>
</dbReference>
<evidence type="ECO:0000259" key="8">
    <source>
        <dbReference type="PROSITE" id="PS51737"/>
    </source>
</evidence>
<evidence type="ECO:0000256" key="4">
    <source>
        <dbReference type="PIRSR" id="PIRSR606118-50"/>
    </source>
</evidence>
<dbReference type="SUPFAM" id="SSF53041">
    <property type="entry name" value="Resolvase-like"/>
    <property type="match status" value="1"/>
</dbReference>
<sequence>MTLTPRKRTRAPVNVLNQLEFPPIIIEGIAFYIRVSTSEQAELGFSIEAQLEELRRRARAEHKVVFKEYVDAGISGKSMSKRPALQDMLQDIESGKIREVWVWRLDRLSRKLADITFLTETFNRHDVIFRSVTEKEFDMSTASGRMTMHMMGSIAEYQRSIIVENVKMGMKQRAREGKWNGGQVLGYDGVEIASGKQTEIVLKPNSMEAEVVRKIFHLYAEGQGLRSIANQMNREGHRTKPGNFFSSVAIKTIINNPVYIGKIRYNVREDWSEKRRKGINPNPMIEEGIHEPIITMELWDVVQALFQKKSFSPPRTFDGTYPLVGLMRCPQCGATLGAHRVCDTLKDGRKVVRRYYVCTAFRNGGRRVCSSNSVKADDVEQYVFNRLAEVVQKPKIVEDVVRKLNKDRTVNVFPLQKEQEAIDKEIAAIDTQRKKYFKLYERDGVDEGLLIERLSEFKEQNERLLERKTDVEQRLMECTSDPIPVKLVQQLLGQFHSLLHSSPPETQKTLFQSVIRQIHFEVPKDIQSIELEFNPQVQQHFFELAPSAEMAEGAFAVHRQKSLSKYSIII</sequence>
<keyword evidence="1" id="KW-0229">DNA integration</keyword>
<evidence type="ECO:0000313" key="9">
    <source>
        <dbReference type="EMBL" id="NUU63058.1"/>
    </source>
</evidence>
<evidence type="ECO:0000256" key="5">
    <source>
        <dbReference type="PROSITE-ProRule" id="PRU10137"/>
    </source>
</evidence>
<dbReference type="GO" id="GO:0003677">
    <property type="term" value="F:DNA binding"/>
    <property type="evidence" value="ECO:0007669"/>
    <property type="project" value="UniProtKB-KW"/>
</dbReference>
<evidence type="ECO:0000259" key="7">
    <source>
        <dbReference type="PROSITE" id="PS51736"/>
    </source>
</evidence>
<dbReference type="RefSeq" id="WP_175373488.1">
    <property type="nucleotide sequence ID" value="NZ_JABWCS010000217.1"/>
</dbReference>
<dbReference type="InterPro" id="IPR006119">
    <property type="entry name" value="Resolv_N"/>
</dbReference>